<comment type="caution">
    <text evidence="2">The sequence shown here is derived from an EMBL/GenBank/DDBJ whole genome shotgun (WGS) entry which is preliminary data.</text>
</comment>
<organism evidence="2 3">
    <name type="scientific">Actinospica acidithermotolerans</name>
    <dbReference type="NCBI Taxonomy" id="2828514"/>
    <lineage>
        <taxon>Bacteria</taxon>
        <taxon>Bacillati</taxon>
        <taxon>Actinomycetota</taxon>
        <taxon>Actinomycetes</taxon>
        <taxon>Catenulisporales</taxon>
        <taxon>Actinospicaceae</taxon>
        <taxon>Actinospica</taxon>
    </lineage>
</organism>
<proteinExistence type="predicted"/>
<name>A0A941EGB7_9ACTN</name>
<evidence type="ECO:0000313" key="3">
    <source>
        <dbReference type="Proteomes" id="UP000676325"/>
    </source>
</evidence>
<evidence type="ECO:0000313" key="2">
    <source>
        <dbReference type="EMBL" id="MBR7830080.1"/>
    </source>
</evidence>
<reference evidence="2" key="1">
    <citation type="submission" date="2021-04" db="EMBL/GenBank/DDBJ databases">
        <title>Genome based classification of Actinospica acidithermotolerans sp. nov., an actinobacterium isolated from an Indonesian hot spring.</title>
        <authorList>
            <person name="Kusuma A.B."/>
            <person name="Putra K.E."/>
            <person name="Nafisah S."/>
            <person name="Loh J."/>
            <person name="Nouioui I."/>
            <person name="Goodfellow M."/>
        </authorList>
    </citation>
    <scope>NUCLEOTIDE SEQUENCE</scope>
    <source>
        <strain evidence="2">MGRD01-02</strain>
    </source>
</reference>
<dbReference type="Proteomes" id="UP000676325">
    <property type="component" value="Unassembled WGS sequence"/>
</dbReference>
<accession>A0A941EGB7</accession>
<gene>
    <name evidence="2" type="ORF">KDK95_27505</name>
</gene>
<protein>
    <submittedName>
        <fullName evidence="2">Uncharacterized protein</fullName>
    </submittedName>
</protein>
<dbReference type="RefSeq" id="WP_212521210.1">
    <property type="nucleotide sequence ID" value="NZ_JAGSOH010000113.1"/>
</dbReference>
<dbReference type="EMBL" id="JAGSOH010000113">
    <property type="protein sequence ID" value="MBR7830080.1"/>
    <property type="molecule type" value="Genomic_DNA"/>
</dbReference>
<evidence type="ECO:0000256" key="1">
    <source>
        <dbReference type="SAM" id="MobiDB-lite"/>
    </source>
</evidence>
<feature type="region of interest" description="Disordered" evidence="1">
    <location>
        <begin position="1"/>
        <end position="25"/>
    </location>
</feature>
<sequence>MSKTLLKPAGVRAESGNPLAPYNHEPTTLRSTATMYATQYSYAQELHRERLRQAEAQRLRRTAYRARRGLAARLLGGKR</sequence>
<dbReference type="AlphaFoldDB" id="A0A941EGB7"/>
<keyword evidence="3" id="KW-1185">Reference proteome</keyword>